<reference evidence="10" key="1">
    <citation type="submission" date="2021-02" db="EMBL/GenBank/DDBJ databases">
        <authorList>
            <person name="Palmer J.M."/>
        </authorList>
    </citation>
    <scope>NUCLEOTIDE SEQUENCE</scope>
    <source>
        <strain evidence="10">SCRP734</strain>
    </source>
</reference>
<dbReference type="EMBL" id="JAGDFM010000203">
    <property type="protein sequence ID" value="KAG7382583.1"/>
    <property type="molecule type" value="Genomic_DNA"/>
</dbReference>
<comment type="similarity">
    <text evidence="2">Belongs to the VPS37 family.</text>
</comment>
<evidence type="ECO:0000256" key="3">
    <source>
        <dbReference type="ARBA" id="ARBA00022448"/>
    </source>
</evidence>
<comment type="caution">
    <text evidence="10">The sequence shown here is derived from an EMBL/GenBank/DDBJ whole genome shotgun (WGS) entry which is preliminary data.</text>
</comment>
<keyword evidence="11" id="KW-1185">Reference proteome</keyword>
<dbReference type="GO" id="GO:0006623">
    <property type="term" value="P:protein targeting to vacuole"/>
    <property type="evidence" value="ECO:0007669"/>
    <property type="project" value="TreeGrafter"/>
</dbReference>
<evidence type="ECO:0000313" key="10">
    <source>
        <dbReference type="EMBL" id="KAG7382583.1"/>
    </source>
</evidence>
<feature type="compositionally biased region" description="Polar residues" evidence="8">
    <location>
        <begin position="402"/>
        <end position="423"/>
    </location>
</feature>
<feature type="compositionally biased region" description="Low complexity" evidence="8">
    <location>
        <begin position="162"/>
        <end position="180"/>
    </location>
</feature>
<accession>A0A8T1VRB0</accession>
<dbReference type="OrthoDB" id="10260857at2759"/>
<evidence type="ECO:0000313" key="11">
    <source>
        <dbReference type="Proteomes" id="UP000694044"/>
    </source>
</evidence>
<evidence type="ECO:0000256" key="5">
    <source>
        <dbReference type="ARBA" id="ARBA00022927"/>
    </source>
</evidence>
<evidence type="ECO:0000256" key="8">
    <source>
        <dbReference type="SAM" id="MobiDB-lite"/>
    </source>
</evidence>
<dbReference type="GO" id="GO:0000813">
    <property type="term" value="C:ESCRT I complex"/>
    <property type="evidence" value="ECO:0007669"/>
    <property type="project" value="TreeGrafter"/>
</dbReference>
<sequence>MSFFGYRSSSSRASQQETHLSELERLRGRQLASLVRAGGRAKNQQQTTFEVPVADTPRGPLALQLQLPTEFPVKVPRLKASIPVQHRWLDAAGNVQGHPDLNKWTAHSDLGRIVTEIVTELRVVASSASASKPPVSPARSSSPAPAASFSPYPGSRASYASPRRQPPQAQTQQPKQQQTPDTSKMQRTQMPVIPAVFPELEELSVSQLEKLSSDKRALKKFVKDLTSVKEFTQLRDEVLHSNMGIAKATLGYESELRELQEVVETQRAELRAAQQALAEKQARQQRLVARHRPDALLEQLSAAAKDVDNESDEIASQFAHGDIDVARFISTYLPQRNLLEKVVTAEVLLGWRRSQLRNFQSWRHMGQCWRMDCSDSSHFMRQCMWNAWLHAPHTGGQPSPGMMQSGQHASNAQRQMPQHSSSTPHRHVATPCHRLIATFIAF</sequence>
<evidence type="ECO:0000256" key="1">
    <source>
        <dbReference type="ARBA" id="ARBA00004177"/>
    </source>
</evidence>
<evidence type="ECO:0000256" key="2">
    <source>
        <dbReference type="ARBA" id="ARBA00007617"/>
    </source>
</evidence>
<keyword evidence="5 6" id="KW-0653">Protein transport</keyword>
<evidence type="ECO:0000256" key="7">
    <source>
        <dbReference type="SAM" id="Coils"/>
    </source>
</evidence>
<evidence type="ECO:0000259" key="9">
    <source>
        <dbReference type="PROSITE" id="PS51314"/>
    </source>
</evidence>
<keyword evidence="4" id="KW-0967">Endosome</keyword>
<feature type="region of interest" description="Disordered" evidence="8">
    <location>
        <begin position="395"/>
        <end position="427"/>
    </location>
</feature>
<protein>
    <recommendedName>
        <fullName evidence="9">VPS37 C-terminal domain-containing protein</fullName>
    </recommendedName>
</protein>
<dbReference type="PANTHER" id="PTHR13678:SF2">
    <property type="entry name" value="VACUOLAR PROTEIN SORTING-ASSOCIATED PROTEIN 37A"/>
    <property type="match status" value="1"/>
</dbReference>
<dbReference type="Pfam" id="PF07200">
    <property type="entry name" value="Mod_r"/>
    <property type="match status" value="1"/>
</dbReference>
<proteinExistence type="inferred from homology"/>
<feature type="region of interest" description="Disordered" evidence="8">
    <location>
        <begin position="1"/>
        <end position="21"/>
    </location>
</feature>
<dbReference type="GO" id="GO:0043162">
    <property type="term" value="P:ubiquitin-dependent protein catabolic process via the multivesicular body sorting pathway"/>
    <property type="evidence" value="ECO:0007669"/>
    <property type="project" value="TreeGrafter"/>
</dbReference>
<dbReference type="Proteomes" id="UP000694044">
    <property type="component" value="Unassembled WGS sequence"/>
</dbReference>
<keyword evidence="3 6" id="KW-0813">Transport</keyword>
<comment type="subcellular location">
    <subcellularLocation>
        <location evidence="1">Endosome</location>
    </subcellularLocation>
</comment>
<organism evidence="10 11">
    <name type="scientific">Phytophthora pseudosyringae</name>
    <dbReference type="NCBI Taxonomy" id="221518"/>
    <lineage>
        <taxon>Eukaryota</taxon>
        <taxon>Sar</taxon>
        <taxon>Stramenopiles</taxon>
        <taxon>Oomycota</taxon>
        <taxon>Peronosporomycetes</taxon>
        <taxon>Peronosporales</taxon>
        <taxon>Peronosporaceae</taxon>
        <taxon>Phytophthora</taxon>
    </lineage>
</organism>
<dbReference type="PROSITE" id="PS51314">
    <property type="entry name" value="VPS37_C"/>
    <property type="match status" value="1"/>
</dbReference>
<evidence type="ECO:0000256" key="4">
    <source>
        <dbReference type="ARBA" id="ARBA00022753"/>
    </source>
</evidence>
<feature type="region of interest" description="Disordered" evidence="8">
    <location>
        <begin position="126"/>
        <end position="186"/>
    </location>
</feature>
<dbReference type="PANTHER" id="PTHR13678">
    <property type="entry name" value="VACUOLAR PROTEIN SORTING-ASSOCIATED PROTEIN 37"/>
    <property type="match status" value="1"/>
</dbReference>
<dbReference type="AlphaFoldDB" id="A0A8T1VRB0"/>
<name>A0A8T1VRB0_9STRA</name>
<gene>
    <name evidence="10" type="ORF">PHYPSEUDO_004724</name>
</gene>
<feature type="compositionally biased region" description="Polar residues" evidence="8">
    <location>
        <begin position="7"/>
        <end position="18"/>
    </location>
</feature>
<evidence type="ECO:0000256" key="6">
    <source>
        <dbReference type="PROSITE-ProRule" id="PRU00646"/>
    </source>
</evidence>
<dbReference type="InterPro" id="IPR009851">
    <property type="entry name" value="Mod_r"/>
</dbReference>
<feature type="compositionally biased region" description="Low complexity" evidence="8">
    <location>
        <begin position="126"/>
        <end position="155"/>
    </location>
</feature>
<feature type="coiled-coil region" evidence="7">
    <location>
        <begin position="256"/>
        <end position="317"/>
    </location>
</feature>
<keyword evidence="7" id="KW-0175">Coiled coil</keyword>
<dbReference type="GO" id="GO:0006612">
    <property type="term" value="P:protein targeting to membrane"/>
    <property type="evidence" value="ECO:0007669"/>
    <property type="project" value="TreeGrafter"/>
</dbReference>
<feature type="domain" description="VPS37 C-terminal" evidence="9">
    <location>
        <begin position="274"/>
        <end position="358"/>
    </location>
</feature>